<reference evidence="1" key="1">
    <citation type="submission" date="2018-06" db="EMBL/GenBank/DDBJ databases">
        <authorList>
            <consortium name="Pathogen Informatics"/>
            <person name="Doyle S."/>
        </authorList>
    </citation>
    <scope>NUCLEOTIDE SEQUENCE</scope>
    <source>
        <strain evidence="1">NCTC13307</strain>
    </source>
</reference>
<name>A0A381I4I0_CLODI</name>
<organism evidence="1">
    <name type="scientific">Clostridioides difficile</name>
    <name type="common">Peptoclostridium difficile</name>
    <dbReference type="NCBI Taxonomy" id="1496"/>
    <lineage>
        <taxon>Bacteria</taxon>
        <taxon>Bacillati</taxon>
        <taxon>Bacillota</taxon>
        <taxon>Clostridia</taxon>
        <taxon>Peptostreptococcales</taxon>
        <taxon>Peptostreptococcaceae</taxon>
        <taxon>Clostridioides</taxon>
    </lineage>
</organism>
<evidence type="ECO:0000313" key="1">
    <source>
        <dbReference type="EMBL" id="SUY20307.1"/>
    </source>
</evidence>
<accession>A0A381I4I0</accession>
<dbReference type="AlphaFoldDB" id="A0A381I4I0"/>
<gene>
    <name evidence="1" type="ORF">NCTC13307_00087</name>
</gene>
<proteinExistence type="predicted"/>
<sequence length="61" mass="7322">MKEKIDYGGFRGFIFIKNYKGILAYNTHNFLKLPSYDMNSHINKQLMEIFVDRNRSKNSFK</sequence>
<protein>
    <submittedName>
        <fullName evidence="1">Uncharacterized protein</fullName>
    </submittedName>
</protein>
<dbReference type="EMBL" id="UFWD01000001">
    <property type="protein sequence ID" value="SUY20307.1"/>
    <property type="molecule type" value="Genomic_DNA"/>
</dbReference>